<proteinExistence type="predicted"/>
<evidence type="ECO:0008006" key="2">
    <source>
        <dbReference type="Google" id="ProtNLM"/>
    </source>
</evidence>
<protein>
    <recommendedName>
        <fullName evidence="2">Xylose isomerase-like TIM barrel domain-containing protein</fullName>
    </recommendedName>
</protein>
<organism evidence="1">
    <name type="scientific">marine sediment metagenome</name>
    <dbReference type="NCBI Taxonomy" id="412755"/>
    <lineage>
        <taxon>unclassified sequences</taxon>
        <taxon>metagenomes</taxon>
        <taxon>ecological metagenomes</taxon>
    </lineage>
</organism>
<feature type="non-terminal residue" evidence="1">
    <location>
        <position position="1"/>
    </location>
</feature>
<reference evidence="1" key="1">
    <citation type="journal article" date="2014" name="Front. Microbiol.">
        <title>High frequency of phylogenetically diverse reductive dehalogenase-homologous genes in deep subseafloor sedimentary metagenomes.</title>
        <authorList>
            <person name="Kawai M."/>
            <person name="Futagami T."/>
            <person name="Toyoda A."/>
            <person name="Takaki Y."/>
            <person name="Nishi S."/>
            <person name="Hori S."/>
            <person name="Arai W."/>
            <person name="Tsubouchi T."/>
            <person name="Morono Y."/>
            <person name="Uchiyama I."/>
            <person name="Ito T."/>
            <person name="Fujiyama A."/>
            <person name="Inagaki F."/>
            <person name="Takami H."/>
        </authorList>
    </citation>
    <scope>NUCLEOTIDE SEQUENCE</scope>
    <source>
        <strain evidence="1">Expedition CK06-06</strain>
    </source>
</reference>
<name>X1KZ35_9ZZZZ</name>
<evidence type="ECO:0000313" key="1">
    <source>
        <dbReference type="EMBL" id="GAI11948.1"/>
    </source>
</evidence>
<sequence>DYLKKTLPYAGGMSYRNQPTEEGSAKMINLAKDMGFSGWWGIESSGRDAIRQGKEILTKYLSL</sequence>
<gene>
    <name evidence="1" type="ORF">S06H3_13051</name>
</gene>
<comment type="caution">
    <text evidence="1">The sequence shown here is derived from an EMBL/GenBank/DDBJ whole genome shotgun (WGS) entry which is preliminary data.</text>
</comment>
<accession>X1KZ35</accession>
<dbReference type="AlphaFoldDB" id="X1KZ35"/>
<dbReference type="EMBL" id="BARV01006371">
    <property type="protein sequence ID" value="GAI11948.1"/>
    <property type="molecule type" value="Genomic_DNA"/>
</dbReference>